<dbReference type="Gene3D" id="3.40.50.2020">
    <property type="match status" value="1"/>
</dbReference>
<comment type="caution">
    <text evidence="2">The sequence shown here is derived from an EMBL/GenBank/DDBJ whole genome shotgun (WGS) entry which is preliminary data.</text>
</comment>
<evidence type="ECO:0000256" key="1">
    <source>
        <dbReference type="ARBA" id="ARBA00008007"/>
    </source>
</evidence>
<evidence type="ECO:0000313" key="3">
    <source>
        <dbReference type="Proteomes" id="UP000034192"/>
    </source>
</evidence>
<reference evidence="2 3" key="1">
    <citation type="journal article" date="2015" name="Nature">
        <title>rRNA introns, odd ribosomes, and small enigmatic genomes across a large radiation of phyla.</title>
        <authorList>
            <person name="Brown C.T."/>
            <person name="Hug L.A."/>
            <person name="Thomas B.C."/>
            <person name="Sharon I."/>
            <person name="Castelle C.J."/>
            <person name="Singh A."/>
            <person name="Wilkins M.J."/>
            <person name="Williams K.H."/>
            <person name="Banfield J.F."/>
        </authorList>
    </citation>
    <scope>NUCLEOTIDE SEQUENCE [LARGE SCALE GENOMIC DNA]</scope>
</reference>
<dbReference type="InterPro" id="IPR029057">
    <property type="entry name" value="PRTase-like"/>
</dbReference>
<protein>
    <submittedName>
        <fullName evidence="2">ComF family protein</fullName>
    </submittedName>
</protein>
<dbReference type="EMBL" id="LCHL01000021">
    <property type="protein sequence ID" value="KKT32572.1"/>
    <property type="molecule type" value="Genomic_DNA"/>
</dbReference>
<dbReference type="InterPro" id="IPR000836">
    <property type="entry name" value="PRTase_dom"/>
</dbReference>
<dbReference type="PANTHER" id="PTHR47505:SF1">
    <property type="entry name" value="DNA UTILIZATION PROTEIN YHGH"/>
    <property type="match status" value="1"/>
</dbReference>
<organism evidence="2 3">
    <name type="scientific">Candidatus Woesebacteria bacterium GW2011_GWB1_44_11b</name>
    <dbReference type="NCBI Taxonomy" id="1618580"/>
    <lineage>
        <taxon>Bacteria</taxon>
        <taxon>Candidatus Woeseibacteriota</taxon>
    </lineage>
</organism>
<dbReference type="InterPro" id="IPR051910">
    <property type="entry name" value="ComF/GntX_DNA_util-trans"/>
</dbReference>
<dbReference type="SUPFAM" id="SSF53271">
    <property type="entry name" value="PRTase-like"/>
    <property type="match status" value="1"/>
</dbReference>
<name>A0A0G1IL66_9BACT</name>
<accession>A0A0G1IL66</accession>
<gene>
    <name evidence="2" type="ORF">UW21_C0021G0002</name>
</gene>
<evidence type="ECO:0000313" key="2">
    <source>
        <dbReference type="EMBL" id="KKT32572.1"/>
    </source>
</evidence>
<sequence>MLFPKKCLECSASGRYLCNRCLKKVPEGRQICPICGYYSYLGQAHKSCQKPLGLEGHYSLWKYDGVIKKAVWALKYRFAYDVAKELSDLCARRLNTLNTKYWIQNTVLVPIPLHRKRKNWRGFNQAEVVGELVAKKMGWNFNSGIIFRKSASISQVGLNREERLRNICGKYAVNTKYLIPHTKYPILLFDDVWTTGTTLKEACKVLKKAGAKEVWGLTIAG</sequence>
<dbReference type="AlphaFoldDB" id="A0A0G1IL66"/>
<dbReference type="Proteomes" id="UP000034192">
    <property type="component" value="Unassembled WGS sequence"/>
</dbReference>
<dbReference type="PANTHER" id="PTHR47505">
    <property type="entry name" value="DNA UTILIZATION PROTEIN YHGH"/>
    <property type="match status" value="1"/>
</dbReference>
<proteinExistence type="inferred from homology"/>
<dbReference type="CDD" id="cd06223">
    <property type="entry name" value="PRTases_typeI"/>
    <property type="match status" value="1"/>
</dbReference>
<comment type="similarity">
    <text evidence="1">Belongs to the ComF/GntX family.</text>
</comment>